<proteinExistence type="predicted"/>
<evidence type="ECO:0000256" key="1">
    <source>
        <dbReference type="SAM" id="MobiDB-lite"/>
    </source>
</evidence>
<gene>
    <name evidence="2" type="ORF">FHS25_004778</name>
</gene>
<evidence type="ECO:0000313" key="2">
    <source>
        <dbReference type="EMBL" id="MBB3164281.1"/>
    </source>
</evidence>
<sequence length="122" mass="13993">MLWLVGIPIPIIILLYFFTPSKTHHGGLDLKRKRRGPQPPKPTPDAWSADHPSFVFLKIEEFLHCRNQVPAFRHFHRPDKLAGRRSMPLDLNFPEGVQIFDMAFAERVSMALIPSGQVLNRA</sequence>
<dbReference type="Proteomes" id="UP000542811">
    <property type="component" value="Unassembled WGS sequence"/>
</dbReference>
<dbReference type="RefSeq" id="WP_132611094.1">
    <property type="nucleotide sequence ID" value="NZ_JAAXQT010000004.1"/>
</dbReference>
<dbReference type="EMBL" id="JACHXX010000007">
    <property type="protein sequence ID" value="MBB3164281.1"/>
    <property type="molecule type" value="Genomic_DNA"/>
</dbReference>
<accession>A0ABR6GEH6</accession>
<comment type="caution">
    <text evidence="2">The sequence shown here is derived from an EMBL/GenBank/DDBJ whole genome shotgun (WGS) entry which is preliminary data.</text>
</comment>
<reference evidence="2 3" key="1">
    <citation type="submission" date="2020-08" db="EMBL/GenBank/DDBJ databases">
        <title>Genomic Encyclopedia of Type Strains, Phase III (KMG-III): the genomes of soil and plant-associated and newly described type strains.</title>
        <authorList>
            <person name="Whitman W."/>
        </authorList>
    </citation>
    <scope>NUCLEOTIDE SEQUENCE [LARGE SCALE GENOMIC DNA]</scope>
    <source>
        <strain evidence="2 3">CECT 8280</strain>
    </source>
</reference>
<feature type="region of interest" description="Disordered" evidence="1">
    <location>
        <begin position="24"/>
        <end position="49"/>
    </location>
</feature>
<dbReference type="GeneID" id="67485154"/>
<keyword evidence="3" id="KW-1185">Reference proteome</keyword>
<name>A0ABR6GEH6_9HYPH</name>
<organism evidence="2 3">
    <name type="scientific">Rhizobium laguerreae</name>
    <dbReference type="NCBI Taxonomy" id="1076926"/>
    <lineage>
        <taxon>Bacteria</taxon>
        <taxon>Pseudomonadati</taxon>
        <taxon>Pseudomonadota</taxon>
        <taxon>Alphaproteobacteria</taxon>
        <taxon>Hyphomicrobiales</taxon>
        <taxon>Rhizobiaceae</taxon>
        <taxon>Rhizobium/Agrobacterium group</taxon>
        <taxon>Rhizobium</taxon>
    </lineage>
</organism>
<evidence type="ECO:0000313" key="3">
    <source>
        <dbReference type="Proteomes" id="UP000542811"/>
    </source>
</evidence>
<protein>
    <submittedName>
        <fullName evidence="2">Uncharacterized protein</fullName>
    </submittedName>
</protein>